<dbReference type="InterPro" id="IPR001138">
    <property type="entry name" value="Zn2Cys6_DnaBD"/>
</dbReference>
<dbReference type="Pfam" id="PF04082">
    <property type="entry name" value="Fungal_trans"/>
    <property type="match status" value="1"/>
</dbReference>
<evidence type="ECO:0000313" key="8">
    <source>
        <dbReference type="Proteomes" id="UP000027222"/>
    </source>
</evidence>
<organism evidence="7 8">
    <name type="scientific">Galerina marginata (strain CBS 339.88)</name>
    <dbReference type="NCBI Taxonomy" id="685588"/>
    <lineage>
        <taxon>Eukaryota</taxon>
        <taxon>Fungi</taxon>
        <taxon>Dikarya</taxon>
        <taxon>Basidiomycota</taxon>
        <taxon>Agaricomycotina</taxon>
        <taxon>Agaricomycetes</taxon>
        <taxon>Agaricomycetidae</taxon>
        <taxon>Agaricales</taxon>
        <taxon>Agaricineae</taxon>
        <taxon>Strophariaceae</taxon>
        <taxon>Galerina</taxon>
    </lineage>
</organism>
<dbReference type="SUPFAM" id="SSF57701">
    <property type="entry name" value="Zn2/Cys6 DNA-binding domain"/>
    <property type="match status" value="1"/>
</dbReference>
<gene>
    <name evidence="7" type="ORF">GALMADRAFT_60015</name>
</gene>
<dbReference type="InterPro" id="IPR036864">
    <property type="entry name" value="Zn2-C6_fun-type_DNA-bd_sf"/>
</dbReference>
<name>A0A067TFT5_GALM3</name>
<dbReference type="GO" id="GO:0000981">
    <property type="term" value="F:DNA-binding transcription factor activity, RNA polymerase II-specific"/>
    <property type="evidence" value="ECO:0007669"/>
    <property type="project" value="InterPro"/>
</dbReference>
<reference evidence="8" key="1">
    <citation type="journal article" date="2014" name="Proc. Natl. Acad. Sci. U.S.A.">
        <title>Extensive sampling of basidiomycete genomes demonstrates inadequacy of the white-rot/brown-rot paradigm for wood decay fungi.</title>
        <authorList>
            <person name="Riley R."/>
            <person name="Salamov A.A."/>
            <person name="Brown D.W."/>
            <person name="Nagy L.G."/>
            <person name="Floudas D."/>
            <person name="Held B.W."/>
            <person name="Levasseur A."/>
            <person name="Lombard V."/>
            <person name="Morin E."/>
            <person name="Otillar R."/>
            <person name="Lindquist E.A."/>
            <person name="Sun H."/>
            <person name="LaButti K.M."/>
            <person name="Schmutz J."/>
            <person name="Jabbour D."/>
            <person name="Luo H."/>
            <person name="Baker S.E."/>
            <person name="Pisabarro A.G."/>
            <person name="Walton J.D."/>
            <person name="Blanchette R.A."/>
            <person name="Henrissat B."/>
            <person name="Martin F."/>
            <person name="Cullen D."/>
            <person name="Hibbett D.S."/>
            <person name="Grigoriev I.V."/>
        </authorList>
    </citation>
    <scope>NUCLEOTIDE SEQUENCE [LARGE SCALE GENOMIC DNA]</scope>
    <source>
        <strain evidence="8">CBS 339.88</strain>
    </source>
</reference>
<dbReference type="Gene3D" id="4.10.240.10">
    <property type="entry name" value="Zn(2)-C6 fungal-type DNA-binding domain"/>
    <property type="match status" value="1"/>
</dbReference>
<evidence type="ECO:0000256" key="1">
    <source>
        <dbReference type="ARBA" id="ARBA00004123"/>
    </source>
</evidence>
<evidence type="ECO:0000256" key="4">
    <source>
        <dbReference type="ARBA" id="ARBA00023163"/>
    </source>
</evidence>
<dbReference type="CDD" id="cd12148">
    <property type="entry name" value="fungal_TF_MHR"/>
    <property type="match status" value="1"/>
</dbReference>
<dbReference type="InterPro" id="IPR007219">
    <property type="entry name" value="XnlR_reg_dom"/>
</dbReference>
<keyword evidence="3" id="KW-0805">Transcription regulation</keyword>
<dbReference type="SMART" id="SM00066">
    <property type="entry name" value="GAL4"/>
    <property type="match status" value="1"/>
</dbReference>
<evidence type="ECO:0000313" key="7">
    <source>
        <dbReference type="EMBL" id="KDR81981.1"/>
    </source>
</evidence>
<keyword evidence="8" id="KW-1185">Reference proteome</keyword>
<dbReference type="InterPro" id="IPR050815">
    <property type="entry name" value="TF_fung"/>
</dbReference>
<accession>A0A067TFT5</accession>
<dbReference type="GO" id="GO:0006351">
    <property type="term" value="P:DNA-templated transcription"/>
    <property type="evidence" value="ECO:0007669"/>
    <property type="project" value="InterPro"/>
</dbReference>
<dbReference type="PANTHER" id="PTHR47338">
    <property type="entry name" value="ZN(II)2CYS6 TRANSCRIPTION FACTOR (EUROFUNG)-RELATED"/>
    <property type="match status" value="1"/>
</dbReference>
<evidence type="ECO:0000259" key="6">
    <source>
        <dbReference type="PROSITE" id="PS50048"/>
    </source>
</evidence>
<feature type="domain" description="Zn(2)-C6 fungal-type" evidence="6">
    <location>
        <begin position="16"/>
        <end position="48"/>
    </location>
</feature>
<proteinExistence type="predicted"/>
<comment type="subcellular location">
    <subcellularLocation>
        <location evidence="1">Nucleus</location>
    </subcellularLocation>
</comment>
<keyword evidence="2" id="KW-0479">Metal-binding</keyword>
<dbReference type="GO" id="GO:0008270">
    <property type="term" value="F:zinc ion binding"/>
    <property type="evidence" value="ECO:0007669"/>
    <property type="project" value="InterPro"/>
</dbReference>
<dbReference type="GO" id="GO:0003677">
    <property type="term" value="F:DNA binding"/>
    <property type="evidence" value="ECO:0007669"/>
    <property type="project" value="InterPro"/>
</dbReference>
<dbReference type="HOGENOM" id="CLU_022337_1_0_1"/>
<dbReference type="STRING" id="685588.A0A067TFT5"/>
<dbReference type="PROSITE" id="PS50048">
    <property type="entry name" value="ZN2_CY6_FUNGAL_2"/>
    <property type="match status" value="1"/>
</dbReference>
<dbReference type="OrthoDB" id="2123952at2759"/>
<dbReference type="EMBL" id="KL142370">
    <property type="protein sequence ID" value="KDR81981.1"/>
    <property type="molecule type" value="Genomic_DNA"/>
</dbReference>
<dbReference type="GO" id="GO:0005634">
    <property type="term" value="C:nucleus"/>
    <property type="evidence" value="ECO:0007669"/>
    <property type="project" value="UniProtKB-SubCell"/>
</dbReference>
<sequence>MPRKSEHTGILRRGSACLSCRRRKLRCDGGRPVCHQCSSMRRGHECTYDDSARKSRTQTLREKLFALEAKVRELEHGPGPSSAHVPNIAGFETFRTSIDDVHTHSMGTAMPQMDPAYVGLDPMYPMLPQSWSVFDYGYDGQNEISSASSSSHSNTWMPTPLDISIPFFINEQQPAVSTMAFTDSSGTPVQDGPSDRFLHESIPFSIQSFIEHRKQCCFYSNTSRFDTSSSATVYQNTPPNSALMSAIYLMGSFFARIPTLEQQLLDQSLHEVARSLHNQEQLMDGVQALCLLAQYFFFNNRTMEGIVHLTRAKRIALDFGLNQVTYTEFPFDLEYSAVFWQVFMVEKFWSASNDCCQALPDLDSPCRNITTPLPVLEGADMEIITNNSLIHVLFEEGNRFHGTSLSVPAFKIMAACIFDHSLRVHNSSTSKDSAIWSYHRSAELALERLSAVVHPFTWRGSQSSENGFDTDLFAVHSLILASTIHLHLDKVMNLKISWAAKKLVELVNHLSDDDYPFLDPVLSVSAFISGICLCGRLMSFITCLVDLLVLRYHDIPSHHRKRERKNQYERSIYNYNIYCRPSGTLCRHSTHGVAIPQHLCSSGRYVPQWLTGSKTSLTISSIRYSFKKFRRHLSTVLSWPGEDVAFH</sequence>
<keyword evidence="4" id="KW-0804">Transcription</keyword>
<evidence type="ECO:0000256" key="3">
    <source>
        <dbReference type="ARBA" id="ARBA00023015"/>
    </source>
</evidence>
<evidence type="ECO:0000256" key="2">
    <source>
        <dbReference type="ARBA" id="ARBA00022723"/>
    </source>
</evidence>
<evidence type="ECO:0000256" key="5">
    <source>
        <dbReference type="ARBA" id="ARBA00023242"/>
    </source>
</evidence>
<protein>
    <recommendedName>
        <fullName evidence="6">Zn(2)-C6 fungal-type domain-containing protein</fullName>
    </recommendedName>
</protein>
<dbReference type="Pfam" id="PF00172">
    <property type="entry name" value="Zn_clus"/>
    <property type="match status" value="1"/>
</dbReference>
<keyword evidence="5" id="KW-0539">Nucleus</keyword>
<dbReference type="PANTHER" id="PTHR47338:SF29">
    <property type="entry name" value="ZN(2)-C6 FUNGAL-TYPE DOMAIN-CONTAINING PROTEIN"/>
    <property type="match status" value="1"/>
</dbReference>
<dbReference type="CDD" id="cd00067">
    <property type="entry name" value="GAL4"/>
    <property type="match status" value="1"/>
</dbReference>
<dbReference type="AlphaFoldDB" id="A0A067TFT5"/>
<dbReference type="Proteomes" id="UP000027222">
    <property type="component" value="Unassembled WGS sequence"/>
</dbReference>
<dbReference type="PROSITE" id="PS00463">
    <property type="entry name" value="ZN2_CY6_FUNGAL_1"/>
    <property type="match status" value="1"/>
</dbReference>